<gene>
    <name evidence="1" type="ORF">NM208_g2304</name>
</gene>
<keyword evidence="2" id="KW-1185">Reference proteome</keyword>
<dbReference type="EMBL" id="JANRMS010000135">
    <property type="protein sequence ID" value="KAJ3545850.1"/>
    <property type="molecule type" value="Genomic_DNA"/>
</dbReference>
<dbReference type="Proteomes" id="UP001148629">
    <property type="component" value="Unassembled WGS sequence"/>
</dbReference>
<reference evidence="1" key="1">
    <citation type="submission" date="2022-08" db="EMBL/GenBank/DDBJ databases">
        <title>Genome Sequence of Fusarium decemcellulare.</title>
        <authorList>
            <person name="Buettner E."/>
        </authorList>
    </citation>
    <scope>NUCLEOTIDE SEQUENCE</scope>
    <source>
        <strain evidence="1">Babe19</strain>
    </source>
</reference>
<proteinExistence type="predicted"/>
<protein>
    <submittedName>
        <fullName evidence="1">Uncharacterized protein</fullName>
    </submittedName>
</protein>
<accession>A0ACC1STB1</accession>
<sequence length="919" mass="101429">MPVRVAFIGLSSSGTGWAANAHLPYLLSPRGRQRYSVVAVCNSSLEAAKRTIQRHQLPSETRAYYDPQALAQDEHINLVVCCTRVDKHYETILPSIKAGKDIYLEWPLAHDFKHSQFLVEAARESGSKTIVGLQGRLAPALVKIQHLVARNRIGKVLSAEVRASGAADSPDALPARLKYFTDVSPIVFDQIQHILGTSTEIQSRLQTQRPEVRIFDSSSNMTIETVKSDVPDLIVIQSQLQGDKVVDGATLLARFRLGSPFPDEPSMVWTITGERGEIRLSAQGSTTLQAQGYDKPVVIQVRDFATNEVEKVSWEWFDWQSELPVLARSVGRLYEAIAAGDTEDIVTFEDALERHMQLEEILGHFSSHEEGIKGLPNPLLPQIIAVNFNLATTLILCLQSTLSSTTDRNGFVINNSHKARGRDQRHKPRASPMANIPAVVGGIKAMAHESWIEYMNYPSKGLTGSVVATYIAGEAVGALLQTFIGDHLGRIRFMQLMCLIVTIGTVIQTASVNFGMFLAGRVLAGIAVGGMISMVPIYLSEIAAPQNRGLIGSVSGCGISLGTMMSNWVGLACSYAPYGPTQWRLPLGIQIPWGVILFLGLATFMPDSPRHLVRHGKVQEARLQFKRTRHDLTSDEVDAEFAAMHDQIEFEMHRDIKSIKEVFTKFRHRALVSIAVQTMTSLTGVNVIQYYQSIELGPSSDKAVFANNPRAILFKSLGISGRLILLLVGVYGTIAFTANVITTTFLADQWGRRKMILTGLLSIVAIEIYTAVMQRQFQDTDNRLGKIFTVLGIYMFVVAYYGMLNSTTWLYGAEVLPIALRSKVMGLASASHFIVNVGITQAGPSAFATIRENYYYVFVGCSFFFLIVAYFYFPETKQKTLEEIAAAFGDKVVLPGSDEGLFDGDAKEEKRETAHVELH</sequence>
<evidence type="ECO:0000313" key="1">
    <source>
        <dbReference type="EMBL" id="KAJ3545850.1"/>
    </source>
</evidence>
<evidence type="ECO:0000313" key="2">
    <source>
        <dbReference type="Proteomes" id="UP001148629"/>
    </source>
</evidence>
<comment type="caution">
    <text evidence="1">The sequence shown here is derived from an EMBL/GenBank/DDBJ whole genome shotgun (WGS) entry which is preliminary data.</text>
</comment>
<organism evidence="1 2">
    <name type="scientific">Fusarium decemcellulare</name>
    <dbReference type="NCBI Taxonomy" id="57161"/>
    <lineage>
        <taxon>Eukaryota</taxon>
        <taxon>Fungi</taxon>
        <taxon>Dikarya</taxon>
        <taxon>Ascomycota</taxon>
        <taxon>Pezizomycotina</taxon>
        <taxon>Sordariomycetes</taxon>
        <taxon>Hypocreomycetidae</taxon>
        <taxon>Hypocreales</taxon>
        <taxon>Nectriaceae</taxon>
        <taxon>Fusarium</taxon>
        <taxon>Fusarium decemcellulare species complex</taxon>
    </lineage>
</organism>
<name>A0ACC1STB1_9HYPO</name>